<dbReference type="Gene3D" id="3.30.43.10">
    <property type="entry name" value="Uridine Diphospho-n-acetylenolpyruvylglucosamine Reductase, domain 2"/>
    <property type="match status" value="1"/>
</dbReference>
<keyword evidence="4" id="KW-0274">FAD</keyword>
<evidence type="ECO:0000256" key="3">
    <source>
        <dbReference type="ARBA" id="ARBA00022630"/>
    </source>
</evidence>
<dbReference type="SUPFAM" id="SSF55103">
    <property type="entry name" value="FAD-linked oxidases, C-terminal domain"/>
    <property type="match status" value="1"/>
</dbReference>
<dbReference type="Gene3D" id="3.30.70.2740">
    <property type="match status" value="1"/>
</dbReference>
<dbReference type="InterPro" id="IPR016166">
    <property type="entry name" value="FAD-bd_PCMH"/>
</dbReference>
<dbReference type="InterPro" id="IPR016167">
    <property type="entry name" value="FAD-bd_PCMH_sub1"/>
</dbReference>
<protein>
    <submittedName>
        <fullName evidence="6">FAD/FMN-containing dehydrogenase</fullName>
    </submittedName>
</protein>
<keyword evidence="3" id="KW-0285">Flavoprotein</keyword>
<evidence type="ECO:0000256" key="1">
    <source>
        <dbReference type="ARBA" id="ARBA00001974"/>
    </source>
</evidence>
<name>A0A1I3HM68_9HYPH</name>
<evidence type="ECO:0000313" key="6">
    <source>
        <dbReference type="EMBL" id="SFI36687.1"/>
    </source>
</evidence>
<dbReference type="SUPFAM" id="SSF56176">
    <property type="entry name" value="FAD-binding/transporter-associated domain-like"/>
    <property type="match status" value="1"/>
</dbReference>
<evidence type="ECO:0000259" key="5">
    <source>
        <dbReference type="PROSITE" id="PS51387"/>
    </source>
</evidence>
<dbReference type="PANTHER" id="PTHR43716">
    <property type="entry name" value="D-2-HYDROXYGLUTARATE DEHYDROGENASE, MITOCHONDRIAL"/>
    <property type="match status" value="1"/>
</dbReference>
<dbReference type="Gene3D" id="3.30.70.2190">
    <property type="match status" value="1"/>
</dbReference>
<proteinExistence type="inferred from homology"/>
<dbReference type="FunFam" id="1.10.45.10:FF:000001">
    <property type="entry name" value="D-lactate dehydrogenase mitochondrial"/>
    <property type="match status" value="1"/>
</dbReference>
<dbReference type="Pfam" id="PF01565">
    <property type="entry name" value="FAD_binding_4"/>
    <property type="match status" value="1"/>
</dbReference>
<dbReference type="GO" id="GO:0022904">
    <property type="term" value="P:respiratory electron transport chain"/>
    <property type="evidence" value="ECO:0007669"/>
    <property type="project" value="TreeGrafter"/>
</dbReference>
<dbReference type="InterPro" id="IPR036318">
    <property type="entry name" value="FAD-bd_PCMH-like_sf"/>
</dbReference>
<sequence>MIVWFGQQRPAMAVRSYHSEVKMTDSAILDRFAAIVGDAYAHRRPEDVVSFLVEPRGLWKGTTPMVLRPGSVAEVSAILKLATETATPVVPQGGNTGLVGAQVPDASGTEIILSLSRLNAIREIDLASNTITAEAGVILQHLHDAAHAADRLFPLSLASQGSAQLGGNLSTNAGGTSVLAYGNTRDLCLGLEVVLPTGEVLDDLRKLKKDNTGYDLKNLFIGAEGTLGVITAAVMKLYPRPKGREVAWVGLNSTDDALKLFGIASEHAGSSLTGFELMIRKSLDFVLQHAQGTVDPLQSAYPWYVLMEISSSSSAEDARALMERILTAGFEAGYVADAALAASIAQGDAFWNLRESMSEAQKPEGASIKHDISVPVACIPDFIDAAWQAVTAIEPGARLVCFGHMGDGNLHYNISQPVGAETADFLALYRTINTAVHDVVRSFNGSISAEHGIGRLKRDELIATAPPVEIDLMRRIKTAFDPAGIMSPKRVI</sequence>
<accession>A0A1I3HM68</accession>
<dbReference type="InterPro" id="IPR016169">
    <property type="entry name" value="FAD-bd_PCMH_sub2"/>
</dbReference>
<evidence type="ECO:0000313" key="7">
    <source>
        <dbReference type="Proteomes" id="UP000242763"/>
    </source>
</evidence>
<dbReference type="GO" id="GO:0071949">
    <property type="term" value="F:FAD binding"/>
    <property type="evidence" value="ECO:0007669"/>
    <property type="project" value="InterPro"/>
</dbReference>
<organism evidence="6 7">
    <name type="scientific">Aquamicrobium aerolatum DSM 21857</name>
    <dbReference type="NCBI Taxonomy" id="1121003"/>
    <lineage>
        <taxon>Bacteria</taxon>
        <taxon>Pseudomonadati</taxon>
        <taxon>Pseudomonadota</taxon>
        <taxon>Alphaproteobacteria</taxon>
        <taxon>Hyphomicrobiales</taxon>
        <taxon>Phyllobacteriaceae</taxon>
        <taxon>Aerobium</taxon>
    </lineage>
</organism>
<dbReference type="InterPro" id="IPR051264">
    <property type="entry name" value="FAD-oxidored/transferase_4"/>
</dbReference>
<keyword evidence="7" id="KW-1185">Reference proteome</keyword>
<dbReference type="Pfam" id="PF02913">
    <property type="entry name" value="FAD-oxidase_C"/>
    <property type="match status" value="1"/>
</dbReference>
<dbReference type="STRING" id="1121003.SAMN03080618_00258"/>
<dbReference type="GO" id="GO:0003824">
    <property type="term" value="F:catalytic activity"/>
    <property type="evidence" value="ECO:0007669"/>
    <property type="project" value="InterPro"/>
</dbReference>
<dbReference type="AlphaFoldDB" id="A0A1I3HM68"/>
<dbReference type="PROSITE" id="PS51387">
    <property type="entry name" value="FAD_PCMH"/>
    <property type="match status" value="1"/>
</dbReference>
<dbReference type="InterPro" id="IPR016171">
    <property type="entry name" value="Vanillyl_alc_oxidase_C-sub2"/>
</dbReference>
<evidence type="ECO:0000256" key="2">
    <source>
        <dbReference type="ARBA" id="ARBA00008000"/>
    </source>
</evidence>
<dbReference type="InterPro" id="IPR016164">
    <property type="entry name" value="FAD-linked_Oxase-like_C"/>
</dbReference>
<gene>
    <name evidence="6" type="ORF">SAMN03080618_00258</name>
</gene>
<dbReference type="PANTHER" id="PTHR43716:SF2">
    <property type="entry name" value="BLL6224 PROTEIN"/>
    <property type="match status" value="1"/>
</dbReference>
<comment type="similarity">
    <text evidence="2">Belongs to the FAD-binding oxidoreductase/transferase type 4 family.</text>
</comment>
<feature type="domain" description="FAD-binding PCMH-type" evidence="5">
    <location>
        <begin position="59"/>
        <end position="240"/>
    </location>
</feature>
<comment type="cofactor">
    <cofactor evidence="1">
        <name>FAD</name>
        <dbReference type="ChEBI" id="CHEBI:57692"/>
    </cofactor>
</comment>
<dbReference type="InterPro" id="IPR006094">
    <property type="entry name" value="Oxid_FAD_bind_N"/>
</dbReference>
<evidence type="ECO:0000256" key="4">
    <source>
        <dbReference type="ARBA" id="ARBA00022827"/>
    </source>
</evidence>
<dbReference type="InterPro" id="IPR004113">
    <property type="entry name" value="FAD-bd_oxidored_4_C"/>
</dbReference>
<reference evidence="7" key="1">
    <citation type="submission" date="2016-10" db="EMBL/GenBank/DDBJ databases">
        <authorList>
            <person name="Varghese N."/>
            <person name="Submissions S."/>
        </authorList>
    </citation>
    <scope>NUCLEOTIDE SEQUENCE [LARGE SCALE GENOMIC DNA]</scope>
    <source>
        <strain evidence="7">DSM 21857</strain>
    </source>
</reference>
<dbReference type="Proteomes" id="UP000242763">
    <property type="component" value="Unassembled WGS sequence"/>
</dbReference>
<dbReference type="Gene3D" id="1.10.45.10">
    <property type="entry name" value="Vanillyl-alcohol Oxidase, Chain A, domain 4"/>
    <property type="match status" value="1"/>
</dbReference>
<dbReference type="Gene3D" id="3.30.465.10">
    <property type="match status" value="1"/>
</dbReference>
<dbReference type="EMBL" id="FORF01000001">
    <property type="protein sequence ID" value="SFI36687.1"/>
    <property type="molecule type" value="Genomic_DNA"/>
</dbReference>